<dbReference type="RefSeq" id="WP_221554833.1">
    <property type="nucleotide sequence ID" value="NZ_JAIGNO010000001.1"/>
</dbReference>
<proteinExistence type="predicted"/>
<feature type="transmembrane region" description="Helical" evidence="1">
    <location>
        <begin position="107"/>
        <end position="126"/>
    </location>
</feature>
<comment type="caution">
    <text evidence="2">The sequence shown here is derived from an EMBL/GenBank/DDBJ whole genome shotgun (WGS) entry which is preliminary data.</text>
</comment>
<feature type="transmembrane region" description="Helical" evidence="1">
    <location>
        <begin position="261"/>
        <end position="281"/>
    </location>
</feature>
<feature type="transmembrane region" description="Helical" evidence="1">
    <location>
        <begin position="288"/>
        <end position="305"/>
    </location>
</feature>
<dbReference type="EMBL" id="JAIGNO010000001">
    <property type="protein sequence ID" value="MBX7480937.1"/>
    <property type="molecule type" value="Genomic_DNA"/>
</dbReference>
<keyword evidence="1" id="KW-1133">Transmembrane helix</keyword>
<feature type="transmembrane region" description="Helical" evidence="1">
    <location>
        <begin position="205"/>
        <end position="227"/>
    </location>
</feature>
<feature type="transmembrane region" description="Helical" evidence="1">
    <location>
        <begin position="82"/>
        <end position="101"/>
    </location>
</feature>
<feature type="transmembrane region" description="Helical" evidence="1">
    <location>
        <begin position="343"/>
        <end position="359"/>
    </location>
</feature>
<evidence type="ECO:0008006" key="4">
    <source>
        <dbReference type="Google" id="ProtNLM"/>
    </source>
</evidence>
<sequence length="488" mass="52221">MNWRRVAPYLFPLTVAVMLVGLALLLHARGYVSTSNLDLQGRTLLSMDGLIRFENVITAFPPVPYISAIVLSYVVPTGGTTGLTALSAGLAGMLVVAWFNAFRINGLSVLEACAASAALGLNPVFLRAATEGVGFVAIHWGLWLTALGTVGLRRGERVNDLMLVSVGLALMAFAHPFGLLLVFASLPFLALVMPPDRLRTAPIPMYLMLLFPFGFSLFAFMYVNWIFAGDASAFLYTISREAAGLGADAQIAASEPTWRTFAITAISLFAVSPVLLAFFMAARGMGPLRYAVLAIFATLLSGIFLSQAFGFFPSVSLAASLGITGAAACVARWPINRLNRVELNLLSAGLIGGTALVFIDTAPESERWKAAVMNHTVADSDPELTGLARALSGKSNVLFDAEAVPAVIALRSGTDGIWSGDTQQFRVASIRQRTDADMLVVRNSGSGLGSDRVGRIFPTLYESGATGYRLKYDGARWRVYEVSEEGQR</sequence>
<evidence type="ECO:0000313" key="3">
    <source>
        <dbReference type="Proteomes" id="UP000755104"/>
    </source>
</evidence>
<feature type="transmembrane region" description="Helical" evidence="1">
    <location>
        <begin position="7"/>
        <end position="28"/>
    </location>
</feature>
<accession>A0ABS7J0R6</accession>
<feature type="transmembrane region" description="Helical" evidence="1">
    <location>
        <begin position="311"/>
        <end position="331"/>
    </location>
</feature>
<organism evidence="2 3">
    <name type="scientific">Qipengyuania qiaonensis</name>
    <dbReference type="NCBI Taxonomy" id="2867240"/>
    <lineage>
        <taxon>Bacteria</taxon>
        <taxon>Pseudomonadati</taxon>
        <taxon>Pseudomonadota</taxon>
        <taxon>Alphaproteobacteria</taxon>
        <taxon>Sphingomonadales</taxon>
        <taxon>Erythrobacteraceae</taxon>
        <taxon>Qipengyuania</taxon>
    </lineage>
</organism>
<feature type="transmembrane region" description="Helical" evidence="1">
    <location>
        <begin position="56"/>
        <end position="75"/>
    </location>
</feature>
<name>A0ABS7J0R6_9SPHN</name>
<feature type="transmembrane region" description="Helical" evidence="1">
    <location>
        <begin position="133"/>
        <end position="152"/>
    </location>
</feature>
<evidence type="ECO:0000313" key="2">
    <source>
        <dbReference type="EMBL" id="MBX7480937.1"/>
    </source>
</evidence>
<keyword evidence="1" id="KW-0812">Transmembrane</keyword>
<feature type="transmembrane region" description="Helical" evidence="1">
    <location>
        <begin position="172"/>
        <end position="193"/>
    </location>
</feature>
<protein>
    <recommendedName>
        <fullName evidence="4">Glycosyltransferase RgtA/B/C/D-like domain-containing protein</fullName>
    </recommendedName>
</protein>
<keyword evidence="1" id="KW-0472">Membrane</keyword>
<reference evidence="2 3" key="1">
    <citation type="submission" date="2021-08" db="EMBL/GenBank/DDBJ databases">
        <title>Comparative Genomics Analysis of the Genus Qipengyuania Reveals Extensive Genetic Diversity and Metabolic Versatility, Including the Description of Fifteen Novel Species.</title>
        <authorList>
            <person name="Liu Y."/>
        </authorList>
    </citation>
    <scope>NUCLEOTIDE SEQUENCE [LARGE SCALE GENOMIC DNA]</scope>
    <source>
        <strain evidence="2 3">6D47A</strain>
    </source>
</reference>
<dbReference type="Proteomes" id="UP000755104">
    <property type="component" value="Unassembled WGS sequence"/>
</dbReference>
<keyword evidence="3" id="KW-1185">Reference proteome</keyword>
<gene>
    <name evidence="2" type="ORF">K3174_00200</name>
</gene>
<evidence type="ECO:0000256" key="1">
    <source>
        <dbReference type="SAM" id="Phobius"/>
    </source>
</evidence>